<accession>A0A916YLJ1</accession>
<dbReference type="EMBL" id="BMKK01000002">
    <property type="protein sequence ID" value="GGD49589.1"/>
    <property type="molecule type" value="Genomic_DNA"/>
</dbReference>
<organism evidence="2 3">
    <name type="scientific">Emticicia aquatilis</name>
    <dbReference type="NCBI Taxonomy" id="1537369"/>
    <lineage>
        <taxon>Bacteria</taxon>
        <taxon>Pseudomonadati</taxon>
        <taxon>Bacteroidota</taxon>
        <taxon>Cytophagia</taxon>
        <taxon>Cytophagales</taxon>
        <taxon>Leadbetterellaceae</taxon>
        <taxon>Emticicia</taxon>
    </lineage>
</organism>
<evidence type="ECO:0000259" key="1">
    <source>
        <dbReference type="SMART" id="SM00850"/>
    </source>
</evidence>
<reference evidence="2" key="1">
    <citation type="journal article" date="2014" name="Int. J. Syst. Evol. Microbiol.">
        <title>Complete genome sequence of Corynebacterium casei LMG S-19264T (=DSM 44701T), isolated from a smear-ripened cheese.</title>
        <authorList>
            <consortium name="US DOE Joint Genome Institute (JGI-PGF)"/>
            <person name="Walter F."/>
            <person name="Albersmeier A."/>
            <person name="Kalinowski J."/>
            <person name="Ruckert C."/>
        </authorList>
    </citation>
    <scope>NUCLEOTIDE SEQUENCE</scope>
    <source>
        <strain evidence="2">CGMCC 1.15958</strain>
    </source>
</reference>
<dbReference type="AlphaFoldDB" id="A0A916YLJ1"/>
<dbReference type="Gene3D" id="2.40.50.1020">
    <property type="entry name" value="LytTr DNA-binding domain"/>
    <property type="match status" value="1"/>
</dbReference>
<protein>
    <recommendedName>
        <fullName evidence="1">HTH LytTR-type domain-containing protein</fullName>
    </recommendedName>
</protein>
<dbReference type="SMART" id="SM00850">
    <property type="entry name" value="LytTR"/>
    <property type="match status" value="1"/>
</dbReference>
<dbReference type="InterPro" id="IPR007492">
    <property type="entry name" value="LytTR_DNA-bd_dom"/>
</dbReference>
<proteinExistence type="predicted"/>
<dbReference type="Proteomes" id="UP000609064">
    <property type="component" value="Unassembled WGS sequence"/>
</dbReference>
<keyword evidence="3" id="KW-1185">Reference proteome</keyword>
<evidence type="ECO:0000313" key="3">
    <source>
        <dbReference type="Proteomes" id="UP000609064"/>
    </source>
</evidence>
<dbReference type="Pfam" id="PF04397">
    <property type="entry name" value="LytTR"/>
    <property type="match status" value="1"/>
</dbReference>
<reference evidence="2" key="2">
    <citation type="submission" date="2020-09" db="EMBL/GenBank/DDBJ databases">
        <authorList>
            <person name="Sun Q."/>
            <person name="Zhou Y."/>
        </authorList>
    </citation>
    <scope>NUCLEOTIDE SEQUENCE</scope>
    <source>
        <strain evidence="2">CGMCC 1.15958</strain>
    </source>
</reference>
<evidence type="ECO:0000313" key="2">
    <source>
        <dbReference type="EMBL" id="GGD49589.1"/>
    </source>
</evidence>
<name>A0A916YLJ1_9BACT</name>
<comment type="caution">
    <text evidence="2">The sequence shown here is derived from an EMBL/GenBank/DDBJ whole genome shotgun (WGS) entry which is preliminary data.</text>
</comment>
<feature type="domain" description="HTH LytTR-type" evidence="1">
    <location>
        <begin position="10"/>
        <end position="104"/>
    </location>
</feature>
<dbReference type="RefSeq" id="WP_188765144.1">
    <property type="nucleotide sequence ID" value="NZ_BMKK01000002.1"/>
</dbReference>
<dbReference type="GO" id="GO:0003677">
    <property type="term" value="F:DNA binding"/>
    <property type="evidence" value="ECO:0007669"/>
    <property type="project" value="InterPro"/>
</dbReference>
<gene>
    <name evidence="2" type="ORF">GCM10011514_12200</name>
</gene>
<sequence>MKNKPSKKHQQLLQNPDNQIIRLEGVLNYTKFILSNGKTVMMSYTLKNYQETLDLPFVRVSKSCIINIDFISTFCKENKKISLIDGSEIQISRRRFDSVLKGISYLN</sequence>